<proteinExistence type="predicted"/>
<dbReference type="AlphaFoldDB" id="A0A196SLC4"/>
<dbReference type="SUPFAM" id="SSF53335">
    <property type="entry name" value="S-adenosyl-L-methionine-dependent methyltransferases"/>
    <property type="match status" value="1"/>
</dbReference>
<keyword evidence="3" id="KW-0808">Transferase</keyword>
<keyword evidence="4" id="KW-1185">Reference proteome</keyword>
<dbReference type="OrthoDB" id="2099474at2759"/>
<keyword evidence="3" id="KW-0489">Methyltransferase</keyword>
<dbReference type="Gene3D" id="3.40.50.150">
    <property type="entry name" value="Vaccinia Virus protein VP39"/>
    <property type="match status" value="1"/>
</dbReference>
<dbReference type="GO" id="GO:0032259">
    <property type="term" value="P:methylation"/>
    <property type="evidence" value="ECO:0007669"/>
    <property type="project" value="UniProtKB-KW"/>
</dbReference>
<dbReference type="Proteomes" id="UP000078348">
    <property type="component" value="Unassembled WGS sequence"/>
</dbReference>
<evidence type="ECO:0000313" key="4">
    <source>
        <dbReference type="Proteomes" id="UP000078348"/>
    </source>
</evidence>
<sequence>MPERKWPEGATIPGPDIASDHSAEDLQPKAGEAVCSLVGKWKIFQKQGGHRFSTDDVTTAWVACKVIKELQERGVDVSTHLDMGCGLGSVLMMVGWKYPHLQSTGIEAQKISCELARRSLRYNGAADRISVVNGDLRDPVVLPDSPRFPIVTGTPPYFKEGEAALPSKVDQKACLFEFRGGVEEYVKAARRYLTEEGHFVVVESALGKARFDAAVKEYEMRIVRRWDFIPKEGKPALFSIADIVKKKEGEAWDGKYDVISITIRNKEGKYTREYHQLLLDMGFPPQRDVE</sequence>
<protein>
    <submittedName>
        <fullName evidence="3">O-methyltransferase</fullName>
    </submittedName>
</protein>
<reference evidence="3 4" key="1">
    <citation type="submission" date="2016-05" db="EMBL/GenBank/DDBJ databases">
        <title>Nuclear genome of Blastocystis sp. subtype 1 NandII.</title>
        <authorList>
            <person name="Gentekaki E."/>
            <person name="Curtis B."/>
            <person name="Stairs C."/>
            <person name="Eme L."/>
            <person name="Herman E."/>
            <person name="Klimes V."/>
            <person name="Arias M.C."/>
            <person name="Elias M."/>
            <person name="Hilliou F."/>
            <person name="Klute M."/>
            <person name="Malik S.-B."/>
            <person name="Pightling A."/>
            <person name="Rachubinski R."/>
            <person name="Salas D."/>
            <person name="Schlacht A."/>
            <person name="Suga H."/>
            <person name="Archibald J."/>
            <person name="Ball S.G."/>
            <person name="Clark G."/>
            <person name="Dacks J."/>
            <person name="Van Der Giezen M."/>
            <person name="Tsaousis A."/>
            <person name="Roger A."/>
        </authorList>
    </citation>
    <scope>NUCLEOTIDE SEQUENCE [LARGE SCALE GENOMIC DNA]</scope>
    <source>
        <strain evidence="4">ATCC 50177 / NandII</strain>
    </source>
</reference>
<accession>A0A196SLC4</accession>
<dbReference type="InterPro" id="IPR029063">
    <property type="entry name" value="SAM-dependent_MTases_sf"/>
</dbReference>
<feature type="domain" description="Methyltransferase small" evidence="2">
    <location>
        <begin position="68"/>
        <end position="204"/>
    </location>
</feature>
<gene>
    <name evidence="3" type="ORF">AV274_1266</name>
</gene>
<feature type="region of interest" description="Disordered" evidence="1">
    <location>
        <begin position="1"/>
        <end position="22"/>
    </location>
</feature>
<dbReference type="PANTHER" id="PTHR47739:SF1">
    <property type="entry name" value="TRNA1(VAL) (ADENINE(37)-N6)-METHYLTRANSFERASE"/>
    <property type="match status" value="1"/>
</dbReference>
<evidence type="ECO:0000259" key="2">
    <source>
        <dbReference type="Pfam" id="PF05175"/>
    </source>
</evidence>
<organism evidence="3 4">
    <name type="scientific">Blastocystis sp. subtype 1 (strain ATCC 50177 / NandII)</name>
    <dbReference type="NCBI Taxonomy" id="478820"/>
    <lineage>
        <taxon>Eukaryota</taxon>
        <taxon>Sar</taxon>
        <taxon>Stramenopiles</taxon>
        <taxon>Bigyra</taxon>
        <taxon>Opalozoa</taxon>
        <taxon>Opalinata</taxon>
        <taxon>Blastocystidae</taxon>
        <taxon>Blastocystis</taxon>
    </lineage>
</organism>
<dbReference type="PANTHER" id="PTHR47739">
    <property type="entry name" value="TRNA1(VAL) (ADENINE(37)-N6)-METHYLTRANSFERASE"/>
    <property type="match status" value="1"/>
</dbReference>
<evidence type="ECO:0000256" key="1">
    <source>
        <dbReference type="SAM" id="MobiDB-lite"/>
    </source>
</evidence>
<dbReference type="Pfam" id="PF05175">
    <property type="entry name" value="MTS"/>
    <property type="match status" value="1"/>
</dbReference>
<dbReference type="EMBL" id="LXWW01000050">
    <property type="protein sequence ID" value="OAO17012.1"/>
    <property type="molecule type" value="Genomic_DNA"/>
</dbReference>
<comment type="caution">
    <text evidence="3">The sequence shown here is derived from an EMBL/GenBank/DDBJ whole genome shotgun (WGS) entry which is preliminary data.</text>
</comment>
<dbReference type="InterPro" id="IPR007848">
    <property type="entry name" value="Small_mtfrase_dom"/>
</dbReference>
<name>A0A196SLC4_BLAHN</name>
<evidence type="ECO:0000313" key="3">
    <source>
        <dbReference type="EMBL" id="OAO17012.1"/>
    </source>
</evidence>
<dbReference type="GO" id="GO:0008168">
    <property type="term" value="F:methyltransferase activity"/>
    <property type="evidence" value="ECO:0007669"/>
    <property type="project" value="UniProtKB-KW"/>
</dbReference>
<dbReference type="InterPro" id="IPR050210">
    <property type="entry name" value="tRNA_Adenine-N(6)_MTase"/>
</dbReference>